<gene>
    <name evidence="3" type="ORF">QNI29_03610</name>
</gene>
<sequence>MAIDLTKYQNSELIEDVRNRPGPQQWNNYSKKFEPSSGSDGARHAKITDKFGAPIDPREVNVEKLEAKLDALNQKVDGILDGSSPANTQLTGSFVEYRILSTEPYPSAVPEEKGATLVIMDTGEVFMNHGSSWGVW</sequence>
<protein>
    <submittedName>
        <fullName evidence="3">Uncharacterized protein</fullName>
    </submittedName>
</protein>
<proteinExistence type="predicted"/>
<feature type="region of interest" description="Disordered" evidence="2">
    <location>
        <begin position="18"/>
        <end position="52"/>
    </location>
</feature>
<accession>A0ABY8UYK2</accession>
<dbReference type="Proteomes" id="UP001236652">
    <property type="component" value="Chromosome"/>
</dbReference>
<evidence type="ECO:0000313" key="3">
    <source>
        <dbReference type="EMBL" id="WIF98751.1"/>
    </source>
</evidence>
<dbReference type="RefSeq" id="WP_231418522.1">
    <property type="nucleotide sequence ID" value="NZ_CP126446.1"/>
</dbReference>
<evidence type="ECO:0000313" key="4">
    <source>
        <dbReference type="Proteomes" id="UP001236652"/>
    </source>
</evidence>
<dbReference type="EMBL" id="CP126446">
    <property type="protein sequence ID" value="WIF98751.1"/>
    <property type="molecule type" value="Genomic_DNA"/>
</dbReference>
<evidence type="ECO:0000256" key="2">
    <source>
        <dbReference type="SAM" id="MobiDB-lite"/>
    </source>
</evidence>
<reference evidence="3 4" key="1">
    <citation type="submission" date="2023-05" db="EMBL/GenBank/DDBJ databases">
        <title>Comparative genomics reveals the evidence of polycyclic aromatic hydrocarbons degradation in moderately halophilic genus Pontibacillus.</title>
        <authorList>
            <person name="Yang H."/>
            <person name="Qian Z."/>
        </authorList>
    </citation>
    <scope>NUCLEOTIDE SEQUENCE [LARGE SCALE GENOMIC DNA]</scope>
    <source>
        <strain evidence="4">HN14</strain>
    </source>
</reference>
<evidence type="ECO:0000256" key="1">
    <source>
        <dbReference type="SAM" id="Coils"/>
    </source>
</evidence>
<organism evidence="3 4">
    <name type="scientific">Pontibacillus chungwhensis</name>
    <dbReference type="NCBI Taxonomy" id="265426"/>
    <lineage>
        <taxon>Bacteria</taxon>
        <taxon>Bacillati</taxon>
        <taxon>Bacillota</taxon>
        <taxon>Bacilli</taxon>
        <taxon>Bacillales</taxon>
        <taxon>Bacillaceae</taxon>
        <taxon>Pontibacillus</taxon>
    </lineage>
</organism>
<feature type="coiled-coil region" evidence="1">
    <location>
        <begin position="55"/>
        <end position="82"/>
    </location>
</feature>
<name>A0ABY8UYK2_9BACI</name>
<keyword evidence="1" id="KW-0175">Coiled coil</keyword>
<keyword evidence="4" id="KW-1185">Reference proteome</keyword>